<dbReference type="AlphaFoldDB" id="A0A1H3SNK5"/>
<keyword evidence="2" id="KW-0694">RNA-binding</keyword>
<evidence type="ECO:0000256" key="6">
    <source>
        <dbReference type="PIRSR" id="PIRSR005054-50"/>
    </source>
</evidence>
<dbReference type="Gene3D" id="3.30.70.1900">
    <property type="match status" value="1"/>
</dbReference>
<dbReference type="RefSeq" id="WP_091733079.1">
    <property type="nucleotide sequence ID" value="NZ_FNQE01000052.1"/>
</dbReference>
<organism evidence="8 9">
    <name type="scientific">Proteiniborus ethanoligenes</name>
    <dbReference type="NCBI Taxonomy" id="415015"/>
    <lineage>
        <taxon>Bacteria</taxon>
        <taxon>Bacillati</taxon>
        <taxon>Bacillota</taxon>
        <taxon>Clostridia</taxon>
        <taxon>Eubacteriales</taxon>
        <taxon>Proteiniborus</taxon>
    </lineage>
</organism>
<evidence type="ECO:0000313" key="8">
    <source>
        <dbReference type="EMBL" id="SDZ39290.1"/>
    </source>
</evidence>
<dbReference type="InterPro" id="IPR049435">
    <property type="entry name" value="Cas_Cas6_C"/>
</dbReference>
<protein>
    <recommendedName>
        <fullName evidence="4">CRISPR-associated endoribonuclease</fullName>
    </recommendedName>
</protein>
<dbReference type="Pfam" id="PF01881">
    <property type="entry name" value="Cas_Cas6_C"/>
    <property type="match status" value="1"/>
</dbReference>
<evidence type="ECO:0000259" key="7">
    <source>
        <dbReference type="Pfam" id="PF01881"/>
    </source>
</evidence>
<comment type="function">
    <text evidence="4">CRISPR (clustered regularly interspaced short palindromic repeat), is an adaptive immune system that provides protection against mobile genetic elements (viruses, transposable elements and conjugative plasmids). CRISPR clusters contain sequences complementary to antecedent mobile elements and target invading nucleic acids. CRISPR clusters are transcribed and processed into CRISPR RNA (crRNA).</text>
</comment>
<dbReference type="InterPro" id="IPR045747">
    <property type="entry name" value="CRISPR-assoc_prot_Cas6_N_sf"/>
</dbReference>
<dbReference type="EMBL" id="FNQE01000052">
    <property type="protein sequence ID" value="SDZ39290.1"/>
    <property type="molecule type" value="Genomic_DNA"/>
</dbReference>
<feature type="domain" description="CRISPR associated protein Cas6 C-terminal" evidence="7">
    <location>
        <begin position="124"/>
        <end position="243"/>
    </location>
</feature>
<dbReference type="OrthoDB" id="9797488at2"/>
<dbReference type="GO" id="GO:0016788">
    <property type="term" value="F:hydrolase activity, acting on ester bonds"/>
    <property type="evidence" value="ECO:0007669"/>
    <property type="project" value="InterPro"/>
</dbReference>
<dbReference type="NCBIfam" id="TIGR01877">
    <property type="entry name" value="cas_cas6"/>
    <property type="match status" value="1"/>
</dbReference>
<dbReference type="STRING" id="415015.SAMN05660462_03000"/>
<comment type="similarity">
    <text evidence="1 4">Belongs to the CRISPR-associated protein Cas6/Cse3/CasE family.</text>
</comment>
<dbReference type="PIRSF" id="PIRSF005054">
    <property type="entry name" value="PF1131"/>
    <property type="match status" value="1"/>
</dbReference>
<accession>A0A1H3SNK5</accession>
<feature type="site" description="Transition state stabilizer" evidence="5">
    <location>
        <position position="54"/>
    </location>
</feature>
<gene>
    <name evidence="8" type="ORF">SAMN05660462_03000</name>
</gene>
<dbReference type="PANTHER" id="PTHR36984:SF1">
    <property type="entry name" value="CRISPR-ASSOCIATED ENDORIBONUCLEASE CAS6 1"/>
    <property type="match status" value="1"/>
</dbReference>
<dbReference type="GO" id="GO:0051607">
    <property type="term" value="P:defense response to virus"/>
    <property type="evidence" value="ECO:0007669"/>
    <property type="project" value="UniProtKB-KW"/>
</dbReference>
<evidence type="ECO:0000256" key="4">
    <source>
        <dbReference type="PIRNR" id="PIRNR005054"/>
    </source>
</evidence>
<evidence type="ECO:0000256" key="3">
    <source>
        <dbReference type="ARBA" id="ARBA00023118"/>
    </source>
</evidence>
<dbReference type="GO" id="GO:0003723">
    <property type="term" value="F:RNA binding"/>
    <property type="evidence" value="ECO:0007669"/>
    <property type="project" value="UniProtKB-KW"/>
</dbReference>
<dbReference type="Pfam" id="PF21350">
    <property type="entry name" value="Cas6_I-A"/>
    <property type="match status" value="1"/>
</dbReference>
<evidence type="ECO:0000313" key="9">
    <source>
        <dbReference type="Proteomes" id="UP000198625"/>
    </source>
</evidence>
<dbReference type="InterPro" id="IPR010156">
    <property type="entry name" value="CRISPR-assoc_prot_Cas6"/>
</dbReference>
<name>A0A1H3SNK5_9FIRM</name>
<reference evidence="8 9" key="1">
    <citation type="submission" date="2016-10" db="EMBL/GenBank/DDBJ databases">
        <authorList>
            <person name="de Groot N.N."/>
        </authorList>
    </citation>
    <scope>NUCLEOTIDE SEQUENCE [LARGE SCALE GENOMIC DNA]</scope>
    <source>
        <strain evidence="8 9">DSM 21650</strain>
    </source>
</reference>
<sequence length="245" mass="28508">MYLKVILSSFEGEKIKLPLQYNYYVQSMIYKLLEKEMAEFLHEKGFELEKRRFKMFCFSQLMGNYKIYREKKEIVFDSQVDLYISSPMEEFLAQLSNSFLLNDNIKLCNNALVVKSVKIEKYSFEDTKVVVQTLAPVTVYSTLYKADGGKFTCYYNPIDKEFKKLVADNIYKKYKAYFEKEPINKEFSITAIGKPKLHVLNYKGILIKGYSGRFVLEGDRELIKLALNSGLGSKNSQGFGFIKLV</sequence>
<feature type="active site" description="Proton acceptor" evidence="6">
    <location>
        <position position="30"/>
    </location>
</feature>
<feature type="active site" description="Proton donor" evidence="6">
    <location>
        <position position="42"/>
    </location>
</feature>
<dbReference type="Proteomes" id="UP000198625">
    <property type="component" value="Unassembled WGS sequence"/>
</dbReference>
<dbReference type="CDD" id="cd21140">
    <property type="entry name" value="Cas6_I-like"/>
    <property type="match status" value="1"/>
</dbReference>
<proteinExistence type="inferred from homology"/>
<dbReference type="Gene3D" id="3.30.70.1890">
    <property type="match status" value="1"/>
</dbReference>
<dbReference type="PANTHER" id="PTHR36984">
    <property type="entry name" value="CRISPR-ASSOCIATED ENDORIBONUCLEASE CAS6 1"/>
    <property type="match status" value="1"/>
</dbReference>
<evidence type="ECO:0000256" key="5">
    <source>
        <dbReference type="PIRSR" id="PIRSR005054-1"/>
    </source>
</evidence>
<keyword evidence="3" id="KW-0051">Antiviral defense</keyword>
<evidence type="ECO:0000256" key="1">
    <source>
        <dbReference type="ARBA" id="ARBA00005937"/>
    </source>
</evidence>
<keyword evidence="9" id="KW-1185">Reference proteome</keyword>
<evidence type="ECO:0000256" key="2">
    <source>
        <dbReference type="ARBA" id="ARBA00022884"/>
    </source>
</evidence>